<proteinExistence type="predicted"/>
<protein>
    <submittedName>
        <fullName evidence="1">Uncharacterized protein</fullName>
    </submittedName>
</protein>
<name>A0A644V617_9ZZZZ</name>
<gene>
    <name evidence="1" type="ORF">SDC9_32763</name>
</gene>
<dbReference type="EMBL" id="VSSQ01000227">
    <property type="protein sequence ID" value="MPL86776.1"/>
    <property type="molecule type" value="Genomic_DNA"/>
</dbReference>
<accession>A0A644V617</accession>
<dbReference type="AlphaFoldDB" id="A0A644V617"/>
<organism evidence="1">
    <name type="scientific">bioreactor metagenome</name>
    <dbReference type="NCBI Taxonomy" id="1076179"/>
    <lineage>
        <taxon>unclassified sequences</taxon>
        <taxon>metagenomes</taxon>
        <taxon>ecological metagenomes</taxon>
    </lineage>
</organism>
<comment type="caution">
    <text evidence="1">The sequence shown here is derived from an EMBL/GenBank/DDBJ whole genome shotgun (WGS) entry which is preliminary data.</text>
</comment>
<reference evidence="1" key="1">
    <citation type="submission" date="2019-08" db="EMBL/GenBank/DDBJ databases">
        <authorList>
            <person name="Kucharzyk K."/>
            <person name="Murdoch R.W."/>
            <person name="Higgins S."/>
            <person name="Loffler F."/>
        </authorList>
    </citation>
    <scope>NUCLEOTIDE SEQUENCE</scope>
</reference>
<evidence type="ECO:0000313" key="1">
    <source>
        <dbReference type="EMBL" id="MPL86776.1"/>
    </source>
</evidence>
<sequence>MSEVSVVLDKLGFWESETEDEHITIYGMDFPEDHAYIIVTDEGGNTPEDNRAPLVLACYDENDCFQWSKELKNLFILDELVGVNPSGSKELLEAIQNYVNPKKK</sequence>